<comment type="caution">
    <text evidence="1">The sequence shown here is derived from an EMBL/GenBank/DDBJ whole genome shotgun (WGS) entry which is preliminary data.</text>
</comment>
<evidence type="ECO:0000313" key="2">
    <source>
        <dbReference type="Proteomes" id="UP000308037"/>
    </source>
</evidence>
<dbReference type="AlphaFoldDB" id="A0A4U5JGJ0"/>
<dbReference type="RefSeq" id="WP_137275655.1">
    <property type="nucleotide sequence ID" value="NZ_QKNX01000001.1"/>
</dbReference>
<accession>A0A4U5JGJ0</accession>
<sequence length="71" mass="7992">MSRVPITDAVVEQLRDVLNADLLDHEHNHMGAGFAAQDLGHEELAQFIYEADASTYYEALERARSRSDDSE</sequence>
<dbReference type="EMBL" id="QKNX01000001">
    <property type="protein sequence ID" value="TKR28354.1"/>
    <property type="molecule type" value="Genomic_DNA"/>
</dbReference>
<organism evidence="1 2">
    <name type="scientific">Natronomonas salsuginis</name>
    <dbReference type="NCBI Taxonomy" id="2217661"/>
    <lineage>
        <taxon>Archaea</taxon>
        <taxon>Methanobacteriati</taxon>
        <taxon>Methanobacteriota</taxon>
        <taxon>Stenosarchaea group</taxon>
        <taxon>Halobacteria</taxon>
        <taxon>Halobacteriales</taxon>
        <taxon>Natronomonadaceae</taxon>
        <taxon>Natronomonas</taxon>
    </lineage>
</organism>
<keyword evidence="2" id="KW-1185">Reference proteome</keyword>
<dbReference type="Proteomes" id="UP000308037">
    <property type="component" value="Unassembled WGS sequence"/>
</dbReference>
<dbReference type="OrthoDB" id="226414at2157"/>
<protein>
    <submittedName>
        <fullName evidence="1">Uncharacterized protein</fullName>
    </submittedName>
</protein>
<evidence type="ECO:0000313" key="1">
    <source>
        <dbReference type="EMBL" id="TKR28354.1"/>
    </source>
</evidence>
<name>A0A4U5JGJ0_9EURY</name>
<reference evidence="1 2" key="1">
    <citation type="submission" date="2019-04" db="EMBL/GenBank/DDBJ databases">
        <title>Natronomonas sp. F20-122 a newhaloarchaeon isolated from a saline saltern of Isla Bacuta, Huelva, Spain.</title>
        <authorList>
            <person name="Duran-Viseras A."/>
            <person name="Sanchez-Porro C."/>
            <person name="Ventosa A."/>
        </authorList>
    </citation>
    <scope>NUCLEOTIDE SEQUENCE [LARGE SCALE GENOMIC DNA]</scope>
    <source>
        <strain evidence="1 2">F20-122</strain>
    </source>
</reference>
<proteinExistence type="predicted"/>
<gene>
    <name evidence="1" type="ORF">DM868_04630</name>
</gene>